<reference evidence="6" key="1">
    <citation type="journal article" date="2023" name="Mol. Phylogenet. Evol.">
        <title>Genome-scale phylogeny and comparative genomics of the fungal order Sordariales.</title>
        <authorList>
            <person name="Hensen N."/>
            <person name="Bonometti L."/>
            <person name="Westerberg I."/>
            <person name="Brannstrom I.O."/>
            <person name="Guillou S."/>
            <person name="Cros-Aarteil S."/>
            <person name="Calhoun S."/>
            <person name="Haridas S."/>
            <person name="Kuo A."/>
            <person name="Mondo S."/>
            <person name="Pangilinan J."/>
            <person name="Riley R."/>
            <person name="LaButti K."/>
            <person name="Andreopoulos B."/>
            <person name="Lipzen A."/>
            <person name="Chen C."/>
            <person name="Yan M."/>
            <person name="Daum C."/>
            <person name="Ng V."/>
            <person name="Clum A."/>
            <person name="Steindorff A."/>
            <person name="Ohm R.A."/>
            <person name="Martin F."/>
            <person name="Silar P."/>
            <person name="Natvig D.O."/>
            <person name="Lalanne C."/>
            <person name="Gautier V."/>
            <person name="Ament-Velasquez S.L."/>
            <person name="Kruys A."/>
            <person name="Hutchinson M.I."/>
            <person name="Powell A.J."/>
            <person name="Barry K."/>
            <person name="Miller A.N."/>
            <person name="Grigoriev I.V."/>
            <person name="Debuchy R."/>
            <person name="Gladieux P."/>
            <person name="Hiltunen Thoren M."/>
            <person name="Johannesson H."/>
        </authorList>
    </citation>
    <scope>NUCLEOTIDE SEQUENCE</scope>
    <source>
        <strain evidence="6">CBS 118394</strain>
    </source>
</reference>
<evidence type="ECO:0000313" key="6">
    <source>
        <dbReference type="EMBL" id="KAK3321954.1"/>
    </source>
</evidence>
<dbReference type="GO" id="GO:0005758">
    <property type="term" value="C:mitochondrial intermembrane space"/>
    <property type="evidence" value="ECO:0007669"/>
    <property type="project" value="UniProtKB-SubCell"/>
</dbReference>
<evidence type="ECO:0000256" key="4">
    <source>
        <dbReference type="ARBA" id="ARBA00023157"/>
    </source>
</evidence>
<feature type="compositionally biased region" description="Basic and acidic residues" evidence="5">
    <location>
        <begin position="15"/>
        <end position="26"/>
    </location>
</feature>
<proteinExistence type="predicted"/>
<comment type="caution">
    <text evidence="6">The sequence shown here is derived from an EMBL/GenBank/DDBJ whole genome shotgun (WGS) entry which is preliminary data.</text>
</comment>
<dbReference type="Proteomes" id="UP001283341">
    <property type="component" value="Unassembled WGS sequence"/>
</dbReference>
<comment type="function">
    <text evidence="1">Required for the assembly of cytochrome c oxidase.</text>
</comment>
<protein>
    <submittedName>
        <fullName evidence="6">Uncharacterized protein</fullName>
    </submittedName>
</protein>
<gene>
    <name evidence="6" type="ORF">B0H66DRAFT_601434</name>
</gene>
<dbReference type="GO" id="GO:0033108">
    <property type="term" value="P:mitochondrial respiratory chain complex assembly"/>
    <property type="evidence" value="ECO:0007669"/>
    <property type="project" value="TreeGrafter"/>
</dbReference>
<dbReference type="AlphaFoldDB" id="A0AAE0IBA5"/>
<feature type="region of interest" description="Disordered" evidence="5">
    <location>
        <begin position="1"/>
        <end position="26"/>
    </location>
</feature>
<dbReference type="InterPro" id="IPR009069">
    <property type="entry name" value="Cys_alpha_HP_mot_SF"/>
</dbReference>
<sequence length="98" mass="11204">MASTGDSSTVQQQQQEDKGPWNKETKVKFELKNKSEFLDPCQEAAQRSIRCLNRNDGDRSFCTDYFQSTERRAEEKRDDIMSERAAKSPATDAPGRLL</sequence>
<feature type="compositionally biased region" description="Polar residues" evidence="5">
    <location>
        <begin position="1"/>
        <end position="14"/>
    </location>
</feature>
<accession>A0AAE0IBA5</accession>
<comment type="subcellular location">
    <subcellularLocation>
        <location evidence="2">Mitochondrion intermembrane space</location>
    </subcellularLocation>
</comment>
<evidence type="ECO:0000256" key="3">
    <source>
        <dbReference type="ARBA" id="ARBA00023128"/>
    </source>
</evidence>
<evidence type="ECO:0000313" key="7">
    <source>
        <dbReference type="Proteomes" id="UP001283341"/>
    </source>
</evidence>
<keyword evidence="7" id="KW-1185">Reference proteome</keyword>
<reference evidence="6" key="2">
    <citation type="submission" date="2023-06" db="EMBL/GenBank/DDBJ databases">
        <authorList>
            <consortium name="Lawrence Berkeley National Laboratory"/>
            <person name="Haridas S."/>
            <person name="Hensen N."/>
            <person name="Bonometti L."/>
            <person name="Westerberg I."/>
            <person name="Brannstrom I.O."/>
            <person name="Guillou S."/>
            <person name="Cros-Aarteil S."/>
            <person name="Calhoun S."/>
            <person name="Kuo A."/>
            <person name="Mondo S."/>
            <person name="Pangilinan J."/>
            <person name="Riley R."/>
            <person name="Labutti K."/>
            <person name="Andreopoulos B."/>
            <person name="Lipzen A."/>
            <person name="Chen C."/>
            <person name="Yanf M."/>
            <person name="Daum C."/>
            <person name="Ng V."/>
            <person name="Clum A."/>
            <person name="Steindorff A."/>
            <person name="Ohm R."/>
            <person name="Martin F."/>
            <person name="Silar P."/>
            <person name="Natvig D."/>
            <person name="Lalanne C."/>
            <person name="Gautier V."/>
            <person name="Ament-Velasquez S.L."/>
            <person name="Kruys A."/>
            <person name="Hutchinson M.I."/>
            <person name="Powell A.J."/>
            <person name="Barry K."/>
            <person name="Miller A.N."/>
            <person name="Grigoriev I.V."/>
            <person name="Debuchy R."/>
            <person name="Gladieux P."/>
            <person name="Thoren M.H."/>
            <person name="Johannesson H."/>
        </authorList>
    </citation>
    <scope>NUCLEOTIDE SEQUENCE</scope>
    <source>
        <strain evidence="6">CBS 118394</strain>
    </source>
</reference>
<organism evidence="6 7">
    <name type="scientific">Apodospora peruviana</name>
    <dbReference type="NCBI Taxonomy" id="516989"/>
    <lineage>
        <taxon>Eukaryota</taxon>
        <taxon>Fungi</taxon>
        <taxon>Dikarya</taxon>
        <taxon>Ascomycota</taxon>
        <taxon>Pezizomycotina</taxon>
        <taxon>Sordariomycetes</taxon>
        <taxon>Sordariomycetidae</taxon>
        <taxon>Sordariales</taxon>
        <taxon>Lasiosphaeriaceae</taxon>
        <taxon>Apodospora</taxon>
    </lineage>
</organism>
<dbReference type="PANTHER" id="PTHR46811">
    <property type="entry name" value="COILED-COIL-HELIX-COILED-COIL-HELIX DOMAIN-CONTAINING PROTEIN 7"/>
    <property type="match status" value="1"/>
</dbReference>
<dbReference type="EMBL" id="JAUEDM010000003">
    <property type="protein sequence ID" value="KAK3321954.1"/>
    <property type="molecule type" value="Genomic_DNA"/>
</dbReference>
<keyword evidence="4" id="KW-1015">Disulfide bond</keyword>
<name>A0AAE0IBA5_9PEZI</name>
<evidence type="ECO:0000256" key="1">
    <source>
        <dbReference type="ARBA" id="ARBA00003875"/>
    </source>
</evidence>
<feature type="region of interest" description="Disordered" evidence="5">
    <location>
        <begin position="70"/>
        <end position="98"/>
    </location>
</feature>
<keyword evidence="3" id="KW-0496">Mitochondrion</keyword>
<evidence type="ECO:0000256" key="2">
    <source>
        <dbReference type="ARBA" id="ARBA00004569"/>
    </source>
</evidence>
<dbReference type="PANTHER" id="PTHR46811:SF1">
    <property type="entry name" value="COILED-COIL-HELIX-COILED-COIL-HELIX DOMAIN-CONTAINING PROTEIN 7"/>
    <property type="match status" value="1"/>
</dbReference>
<dbReference type="SUPFAM" id="SSF47072">
    <property type="entry name" value="Cysteine alpha-hairpin motif"/>
    <property type="match status" value="1"/>
</dbReference>
<dbReference type="InterPro" id="IPR051040">
    <property type="entry name" value="COX23"/>
</dbReference>
<evidence type="ECO:0000256" key="5">
    <source>
        <dbReference type="SAM" id="MobiDB-lite"/>
    </source>
</evidence>
<feature type="compositionally biased region" description="Basic and acidic residues" evidence="5">
    <location>
        <begin position="70"/>
        <end position="86"/>
    </location>
</feature>